<feature type="region of interest" description="Disordered" evidence="1">
    <location>
        <begin position="45"/>
        <end position="73"/>
    </location>
</feature>
<protein>
    <submittedName>
        <fullName evidence="2">Retrotransposon protein</fullName>
    </submittedName>
</protein>
<reference evidence="4 5" key="1">
    <citation type="submission" date="2019-08" db="EMBL/GenBank/DDBJ databases">
        <title>Draft genome sequences of two oriental melons (Cucumis melo L. var makuwa).</title>
        <authorList>
            <person name="Kwon S.-Y."/>
        </authorList>
    </citation>
    <scope>NUCLEOTIDE SEQUENCE [LARGE SCALE GENOMIC DNA]</scope>
    <source>
        <strain evidence="5">cv. Chang Bougi</strain>
        <strain evidence="4">cv. SW 3</strain>
        <tissue evidence="2">Leaf</tissue>
    </source>
</reference>
<dbReference type="EMBL" id="SSTE01005668">
    <property type="protein sequence ID" value="KAA0060529.1"/>
    <property type="molecule type" value="Genomic_DNA"/>
</dbReference>
<dbReference type="Proteomes" id="UP000321393">
    <property type="component" value="Unassembled WGS sequence"/>
</dbReference>
<comment type="caution">
    <text evidence="2">The sequence shown here is derived from an EMBL/GenBank/DDBJ whole genome shotgun (WGS) entry which is preliminary data.</text>
</comment>
<dbReference type="AlphaFoldDB" id="A0A5A7V469"/>
<proteinExistence type="predicted"/>
<evidence type="ECO:0000313" key="3">
    <source>
        <dbReference type="EMBL" id="TYK00769.1"/>
    </source>
</evidence>
<evidence type="ECO:0000313" key="4">
    <source>
        <dbReference type="Proteomes" id="UP000321393"/>
    </source>
</evidence>
<evidence type="ECO:0000256" key="1">
    <source>
        <dbReference type="SAM" id="MobiDB-lite"/>
    </source>
</evidence>
<gene>
    <name evidence="3" type="ORF">E5676_scaffold420G00340</name>
    <name evidence="2" type="ORF">E6C27_scaffold22G003860</name>
</gene>
<accession>A0A5A7V469</accession>
<name>A0A5A7V469_CUCMM</name>
<evidence type="ECO:0000313" key="5">
    <source>
        <dbReference type="Proteomes" id="UP000321947"/>
    </source>
</evidence>
<organism evidence="2 4">
    <name type="scientific">Cucumis melo var. makuwa</name>
    <name type="common">Oriental melon</name>
    <dbReference type="NCBI Taxonomy" id="1194695"/>
    <lineage>
        <taxon>Eukaryota</taxon>
        <taxon>Viridiplantae</taxon>
        <taxon>Streptophyta</taxon>
        <taxon>Embryophyta</taxon>
        <taxon>Tracheophyta</taxon>
        <taxon>Spermatophyta</taxon>
        <taxon>Magnoliopsida</taxon>
        <taxon>eudicotyledons</taxon>
        <taxon>Gunneridae</taxon>
        <taxon>Pentapetalae</taxon>
        <taxon>rosids</taxon>
        <taxon>fabids</taxon>
        <taxon>Cucurbitales</taxon>
        <taxon>Cucurbitaceae</taxon>
        <taxon>Benincaseae</taxon>
        <taxon>Cucumis</taxon>
    </lineage>
</organism>
<sequence>MRGCVETFTDVGSNFPEGYEGFSADDGNDMEIPMMYSQGIDMLSDDIMGTRPDRSTEGRTGSSGSKRKQGGQAVETMEIIRNVMEHSNDRLKAIVEWLNVQRQDASARLVEVVRQLQRIPELSRYDRVRSMQILMCNVDDMKAFLDILDELKLDYCTIIFQDNA</sequence>
<dbReference type="OrthoDB" id="1748457at2759"/>
<evidence type="ECO:0000313" key="2">
    <source>
        <dbReference type="EMBL" id="KAA0060529.1"/>
    </source>
</evidence>
<dbReference type="EMBL" id="SSTD01016540">
    <property type="protein sequence ID" value="TYK00769.1"/>
    <property type="molecule type" value="Genomic_DNA"/>
</dbReference>
<dbReference type="Proteomes" id="UP000321947">
    <property type="component" value="Unassembled WGS sequence"/>
</dbReference>